<name>A0A5S5CDL7_9BACL</name>
<accession>A0A5S5CDL7</accession>
<dbReference type="AlphaFoldDB" id="A0A5S5CDL7"/>
<evidence type="ECO:0000313" key="2">
    <source>
        <dbReference type="EMBL" id="TYP77454.1"/>
    </source>
</evidence>
<gene>
    <name evidence="2" type="ORF">BCM02_10214</name>
</gene>
<protein>
    <submittedName>
        <fullName evidence="2">Helix-turn-helix protein</fullName>
    </submittedName>
</protein>
<reference evidence="2 3" key="1">
    <citation type="submission" date="2019-07" db="EMBL/GenBank/DDBJ databases">
        <title>Genomic Encyclopedia of Type Strains, Phase III (KMG-III): the genomes of soil and plant-associated and newly described type strains.</title>
        <authorList>
            <person name="Whitman W."/>
        </authorList>
    </citation>
    <scope>NUCLEOTIDE SEQUENCE [LARGE SCALE GENOMIC DNA]</scope>
    <source>
        <strain evidence="2 3">BL24</strain>
    </source>
</reference>
<dbReference type="EMBL" id="VNHS01000002">
    <property type="protein sequence ID" value="TYP77454.1"/>
    <property type="molecule type" value="Genomic_DNA"/>
</dbReference>
<evidence type="ECO:0000313" key="3">
    <source>
        <dbReference type="Proteomes" id="UP000323257"/>
    </source>
</evidence>
<feature type="domain" description="Transposase putative helix-turn-helix" evidence="1">
    <location>
        <begin position="1"/>
        <end position="21"/>
    </location>
</feature>
<evidence type="ECO:0000259" key="1">
    <source>
        <dbReference type="Pfam" id="PF12323"/>
    </source>
</evidence>
<proteinExistence type="predicted"/>
<dbReference type="Proteomes" id="UP000323257">
    <property type="component" value="Unassembled WGS sequence"/>
</dbReference>
<comment type="caution">
    <text evidence="2">The sequence shown here is derived from an EMBL/GenBank/DDBJ whole genome shotgun (WGS) entry which is preliminary data.</text>
</comment>
<sequence length="58" mass="7022">MLIYKAYKYRIYPDDEQNNAIGTDVWLLSLKRLLSVYADEYLSQCFHTVIMRKGWFLK</sequence>
<organism evidence="2 3">
    <name type="scientific">Paenibacillus methanolicus</name>
    <dbReference type="NCBI Taxonomy" id="582686"/>
    <lineage>
        <taxon>Bacteria</taxon>
        <taxon>Bacillati</taxon>
        <taxon>Bacillota</taxon>
        <taxon>Bacilli</taxon>
        <taxon>Bacillales</taxon>
        <taxon>Paenibacillaceae</taxon>
        <taxon>Paenibacillus</taxon>
    </lineage>
</organism>
<dbReference type="Pfam" id="PF12323">
    <property type="entry name" value="HTH_OrfB_IS605"/>
    <property type="match status" value="1"/>
</dbReference>
<keyword evidence="3" id="KW-1185">Reference proteome</keyword>
<dbReference type="InterPro" id="IPR021027">
    <property type="entry name" value="Transposase_put_HTH"/>
</dbReference>